<name>A0A1G6V815_9ACTN</name>
<protein>
    <submittedName>
        <fullName evidence="1">Uncharacterized protein</fullName>
    </submittedName>
</protein>
<reference evidence="1 2" key="1">
    <citation type="submission" date="2016-10" db="EMBL/GenBank/DDBJ databases">
        <authorList>
            <person name="de Groot N.N."/>
        </authorList>
    </citation>
    <scope>NUCLEOTIDE SEQUENCE [LARGE SCALE GENOMIC DNA]</scope>
    <source>
        <strain evidence="1 2">CGMCC 4.6858</strain>
    </source>
</reference>
<evidence type="ECO:0000313" key="2">
    <source>
        <dbReference type="Proteomes" id="UP000199034"/>
    </source>
</evidence>
<accession>A0A1G6V815</accession>
<proteinExistence type="predicted"/>
<dbReference type="OrthoDB" id="3791028at2"/>
<dbReference type="Proteomes" id="UP000199034">
    <property type="component" value="Unassembled WGS sequence"/>
</dbReference>
<gene>
    <name evidence="1" type="ORF">SAMN05421872_108223</name>
</gene>
<dbReference type="AlphaFoldDB" id="A0A1G6V815"/>
<dbReference type="RefSeq" id="WP_090858173.1">
    <property type="nucleotide sequence ID" value="NZ_FMZM01000008.1"/>
</dbReference>
<dbReference type="EMBL" id="FMZM01000008">
    <property type="protein sequence ID" value="SDD49553.1"/>
    <property type="molecule type" value="Genomic_DNA"/>
</dbReference>
<organism evidence="1 2">
    <name type="scientific">Nocardioides lianchengensis</name>
    <dbReference type="NCBI Taxonomy" id="1045774"/>
    <lineage>
        <taxon>Bacteria</taxon>
        <taxon>Bacillati</taxon>
        <taxon>Actinomycetota</taxon>
        <taxon>Actinomycetes</taxon>
        <taxon>Propionibacteriales</taxon>
        <taxon>Nocardioidaceae</taxon>
        <taxon>Nocardioides</taxon>
    </lineage>
</organism>
<keyword evidence="2" id="KW-1185">Reference proteome</keyword>
<sequence>MTEHELSTLLRERLADPPPARVTAADAIRTGRRQTTRLRAVVAGAGALAVAAVATLGGSGVVGRGDDPGPVAQERPAPVLRTGPLDQVMEAVATDALTPYVGALGEPRWSVNDVLGRPVGVGDPAAQVFLLDYRPAGTPQVNLTVGGFAEEDRENYPFEGACAAGLARGTLADCDETTLEDGSLLTVSVGPISQIGGDSPRLLTLAEVEGRDPSTFAWSRVVSVDSADEVSTRASEYVRGADVGTADWQVPVSVLRELALDPSLLAAEVAHEPMPLFTGE</sequence>
<dbReference type="STRING" id="1045774.SAMN05421872_108223"/>
<evidence type="ECO:0000313" key="1">
    <source>
        <dbReference type="EMBL" id="SDD49553.1"/>
    </source>
</evidence>